<reference evidence="1 2" key="1">
    <citation type="journal article" date="2019" name="Commun. Biol.">
        <title>The bagworm genome reveals a unique fibroin gene that provides high tensile strength.</title>
        <authorList>
            <person name="Kono N."/>
            <person name="Nakamura H."/>
            <person name="Ohtoshi R."/>
            <person name="Tomita M."/>
            <person name="Numata K."/>
            <person name="Arakawa K."/>
        </authorList>
    </citation>
    <scope>NUCLEOTIDE SEQUENCE [LARGE SCALE GENOMIC DNA]</scope>
</reference>
<proteinExistence type="predicted"/>
<name>A0A4C1XFU7_EUMVA</name>
<dbReference type="Gene3D" id="3.30.420.10">
    <property type="entry name" value="Ribonuclease H-like superfamily/Ribonuclease H"/>
    <property type="match status" value="1"/>
</dbReference>
<organism evidence="1 2">
    <name type="scientific">Eumeta variegata</name>
    <name type="common">Bagworm moth</name>
    <name type="synonym">Eumeta japonica</name>
    <dbReference type="NCBI Taxonomy" id="151549"/>
    <lineage>
        <taxon>Eukaryota</taxon>
        <taxon>Metazoa</taxon>
        <taxon>Ecdysozoa</taxon>
        <taxon>Arthropoda</taxon>
        <taxon>Hexapoda</taxon>
        <taxon>Insecta</taxon>
        <taxon>Pterygota</taxon>
        <taxon>Neoptera</taxon>
        <taxon>Endopterygota</taxon>
        <taxon>Lepidoptera</taxon>
        <taxon>Glossata</taxon>
        <taxon>Ditrysia</taxon>
        <taxon>Tineoidea</taxon>
        <taxon>Psychidae</taxon>
        <taxon>Oiketicinae</taxon>
        <taxon>Eumeta</taxon>
    </lineage>
</organism>
<comment type="caution">
    <text evidence="1">The sequence shown here is derived from an EMBL/GenBank/DDBJ whole genome shotgun (WGS) entry which is preliminary data.</text>
</comment>
<dbReference type="InterPro" id="IPR036397">
    <property type="entry name" value="RNaseH_sf"/>
</dbReference>
<keyword evidence="2" id="KW-1185">Reference proteome</keyword>
<protein>
    <recommendedName>
        <fullName evidence="3">Mariner Mos1 transposase</fullName>
    </recommendedName>
</protein>
<gene>
    <name evidence="1" type="ORF">EVAR_53249_1</name>
</gene>
<dbReference type="EMBL" id="BGZK01000811">
    <property type="protein sequence ID" value="GBP61334.1"/>
    <property type="molecule type" value="Genomic_DNA"/>
</dbReference>
<dbReference type="OrthoDB" id="10017160at2759"/>
<evidence type="ECO:0008006" key="3">
    <source>
        <dbReference type="Google" id="ProtNLM"/>
    </source>
</evidence>
<evidence type="ECO:0000313" key="2">
    <source>
        <dbReference type="Proteomes" id="UP000299102"/>
    </source>
</evidence>
<dbReference type="Proteomes" id="UP000299102">
    <property type="component" value="Unassembled WGS sequence"/>
</dbReference>
<evidence type="ECO:0000313" key="1">
    <source>
        <dbReference type="EMBL" id="GBP61334.1"/>
    </source>
</evidence>
<sequence length="117" mass="13636">MLTGEFKEGRRKSVVVPQNVDAVPELIIQDRHVTYCDIKASLGINMTSIHKKRARVDWCKKNYKKYEYGPSKAVHNIKTGDEFWIYVNDPETKQQPTVWVLQDEPNPTKVIRFESTL</sequence>
<dbReference type="GO" id="GO:0003676">
    <property type="term" value="F:nucleic acid binding"/>
    <property type="evidence" value="ECO:0007669"/>
    <property type="project" value="InterPro"/>
</dbReference>
<dbReference type="AlphaFoldDB" id="A0A4C1XFU7"/>
<accession>A0A4C1XFU7</accession>